<dbReference type="CDD" id="cd08291">
    <property type="entry name" value="ETR_like_1"/>
    <property type="match status" value="1"/>
</dbReference>
<organism evidence="3 4">
    <name type="scientific">Aliiglaciecola litoralis</name>
    <dbReference type="NCBI Taxonomy" id="582857"/>
    <lineage>
        <taxon>Bacteria</taxon>
        <taxon>Pseudomonadati</taxon>
        <taxon>Pseudomonadota</taxon>
        <taxon>Gammaproteobacteria</taxon>
        <taxon>Alteromonadales</taxon>
        <taxon>Alteromonadaceae</taxon>
        <taxon>Aliiglaciecola</taxon>
    </lineage>
</organism>
<dbReference type="Gene3D" id="3.40.50.720">
    <property type="entry name" value="NAD(P)-binding Rossmann-like Domain"/>
    <property type="match status" value="1"/>
</dbReference>
<keyword evidence="2" id="KW-0560">Oxidoreductase</keyword>
<evidence type="ECO:0000313" key="3">
    <source>
        <dbReference type="EMBL" id="GAA0853952.1"/>
    </source>
</evidence>
<comment type="caution">
    <text evidence="3">The sequence shown here is derived from an EMBL/GenBank/DDBJ whole genome shotgun (WGS) entry which is preliminary data.</text>
</comment>
<dbReference type="SUPFAM" id="SSF50129">
    <property type="entry name" value="GroES-like"/>
    <property type="match status" value="1"/>
</dbReference>
<accession>A0ABP3WR88</accession>
<evidence type="ECO:0000256" key="1">
    <source>
        <dbReference type="ARBA" id="ARBA00022857"/>
    </source>
</evidence>
<dbReference type="PANTHER" id="PTHR48106:SF18">
    <property type="entry name" value="QUINONE OXIDOREDUCTASE PIG3"/>
    <property type="match status" value="1"/>
</dbReference>
<dbReference type="PANTHER" id="PTHR48106">
    <property type="entry name" value="QUINONE OXIDOREDUCTASE PIG3-RELATED"/>
    <property type="match status" value="1"/>
</dbReference>
<evidence type="ECO:0000256" key="2">
    <source>
        <dbReference type="ARBA" id="ARBA00023002"/>
    </source>
</evidence>
<keyword evidence="1" id="KW-0521">NADP</keyword>
<dbReference type="EMBL" id="BAAAFD010000002">
    <property type="protein sequence ID" value="GAA0853952.1"/>
    <property type="molecule type" value="Genomic_DNA"/>
</dbReference>
<evidence type="ECO:0000313" key="4">
    <source>
        <dbReference type="Proteomes" id="UP001500359"/>
    </source>
</evidence>
<reference evidence="4" key="1">
    <citation type="journal article" date="2019" name="Int. J. Syst. Evol. Microbiol.">
        <title>The Global Catalogue of Microorganisms (GCM) 10K type strain sequencing project: providing services to taxonomists for standard genome sequencing and annotation.</title>
        <authorList>
            <consortium name="The Broad Institute Genomics Platform"/>
            <consortium name="The Broad Institute Genome Sequencing Center for Infectious Disease"/>
            <person name="Wu L."/>
            <person name="Ma J."/>
        </authorList>
    </citation>
    <scope>NUCLEOTIDE SEQUENCE [LARGE SCALE GENOMIC DNA]</scope>
    <source>
        <strain evidence="4">JCM 15896</strain>
    </source>
</reference>
<dbReference type="Gene3D" id="3.90.180.10">
    <property type="entry name" value="Medium-chain alcohol dehydrogenases, catalytic domain"/>
    <property type="match status" value="1"/>
</dbReference>
<proteinExistence type="predicted"/>
<dbReference type="InterPro" id="IPR011032">
    <property type="entry name" value="GroES-like_sf"/>
</dbReference>
<dbReference type="InterPro" id="IPR036291">
    <property type="entry name" value="NAD(P)-bd_dom_sf"/>
</dbReference>
<name>A0ABP3WR88_9ALTE</name>
<dbReference type="RefSeq" id="WP_343856801.1">
    <property type="nucleotide sequence ID" value="NZ_BAAAFD010000002.1"/>
</dbReference>
<keyword evidence="4" id="KW-1185">Reference proteome</keyword>
<dbReference type="SUPFAM" id="SSF51735">
    <property type="entry name" value="NAD(P)-binding Rossmann-fold domains"/>
    <property type="match status" value="1"/>
</dbReference>
<gene>
    <name evidence="3" type="ORF">GCM10009114_08120</name>
</gene>
<dbReference type="Proteomes" id="UP001500359">
    <property type="component" value="Unassembled WGS sequence"/>
</dbReference>
<protein>
    <submittedName>
        <fullName evidence="3">Zinc-binding dehydrogenase</fullName>
    </submittedName>
</protein>
<sequence length="373" mass="40111">MQTSKQLFTHISSQGKLTFSLEQRDVPTPKPHEVIVRMDAAPINPSDMWPMFGPADLREAKFDADANALTAPVHESMLMRIKSRLDQKLPVGNEGAGTVVAAGDSPAAQALIGKTVGVLSGATYAQFCCVPVQACLVHNEGTTAAQAASSFVNPLTALGMVETMRMEGHTGLVHTAAASSLGQMLNKICLAEDVPLVNIVRKAEQVDILKKIGAKYIVNSSADSFKQDLYKALEETGATLAFDAIGGGTLVSDILTAMEMVGSKDAKGFNTYGSESNKQVYIYGGLDFSPTTLNRAYGMTWGIGGWLLMRFLGKLELPKVLALHKRVANEINTTFAIDFSAELTLEEAMQPKNIAQYFAKKTGEKYLINPSKS</sequence>